<dbReference type="InterPro" id="IPR024311">
    <property type="entry name" value="Lipocalin-like"/>
</dbReference>
<protein>
    <recommendedName>
        <fullName evidence="1">Lipocalin-like domain-containing protein</fullName>
    </recommendedName>
</protein>
<evidence type="ECO:0000313" key="2">
    <source>
        <dbReference type="EMBL" id="TDG09907.1"/>
    </source>
</evidence>
<proteinExistence type="predicted"/>
<reference evidence="2 3" key="1">
    <citation type="submission" date="2019-03" db="EMBL/GenBank/DDBJ databases">
        <title>Paraburkholderia sp. isolated from native Mimosa gymnas in Guartela State Park, Brazil.</title>
        <authorList>
            <person name="Paulitsch F."/>
            <person name="Hungria M."/>
            <person name="Delamuta J.R.M."/>
            <person name="Ribeiro R.A."/>
            <person name="Dall'Agnol R."/>
            <person name="Silva J.S.B."/>
        </authorList>
    </citation>
    <scope>NUCLEOTIDE SEQUENCE [LARGE SCALE GENOMIC DNA]</scope>
    <source>
        <strain evidence="2 3">CNPSo 3008</strain>
    </source>
</reference>
<dbReference type="Pfam" id="PF13924">
    <property type="entry name" value="Lipocalin_5"/>
    <property type="match status" value="1"/>
</dbReference>
<dbReference type="EMBL" id="SMOD01000003">
    <property type="protein sequence ID" value="TDG09907.1"/>
    <property type="molecule type" value="Genomic_DNA"/>
</dbReference>
<evidence type="ECO:0000313" key="3">
    <source>
        <dbReference type="Proteomes" id="UP000295606"/>
    </source>
</evidence>
<gene>
    <name evidence="2" type="ORF">E1N52_05175</name>
</gene>
<dbReference type="RefSeq" id="WP_133180807.1">
    <property type="nucleotide sequence ID" value="NZ_SMOD01000003.1"/>
</dbReference>
<name>A0A4R5LJU7_9BURK</name>
<sequence>MARAKQTGSAALLGTWKLQSFTTEDLVTGEKTDLFGAHPCGYLNYGADKRMYAILLEENRTAPADLVPTDAERIALFNGSCAYAGTWSIEGDLVSHHVDASWNESWTGTIQLRRFRIDGKYLHITTLPARNPVTGKECISELVWVKVE</sequence>
<comment type="caution">
    <text evidence="2">The sequence shown here is derived from an EMBL/GenBank/DDBJ whole genome shotgun (WGS) entry which is preliminary data.</text>
</comment>
<dbReference type="AlphaFoldDB" id="A0A4R5LJU7"/>
<feature type="domain" description="Lipocalin-like" evidence="1">
    <location>
        <begin position="14"/>
        <end position="146"/>
    </location>
</feature>
<organism evidence="2 3">
    <name type="scientific">Paraburkholderia guartelaensis</name>
    <dbReference type="NCBI Taxonomy" id="2546446"/>
    <lineage>
        <taxon>Bacteria</taxon>
        <taxon>Pseudomonadati</taxon>
        <taxon>Pseudomonadota</taxon>
        <taxon>Betaproteobacteria</taxon>
        <taxon>Burkholderiales</taxon>
        <taxon>Burkholderiaceae</taxon>
        <taxon>Paraburkholderia</taxon>
    </lineage>
</organism>
<dbReference type="Proteomes" id="UP000295606">
    <property type="component" value="Unassembled WGS sequence"/>
</dbReference>
<dbReference type="OrthoDB" id="118834at2"/>
<accession>A0A4R5LJU7</accession>
<evidence type="ECO:0000259" key="1">
    <source>
        <dbReference type="Pfam" id="PF13924"/>
    </source>
</evidence>